<name>A0A9D9D9F9_9BACL</name>
<evidence type="ECO:0000313" key="7">
    <source>
        <dbReference type="Proteomes" id="UP000823629"/>
    </source>
</evidence>
<dbReference type="GO" id="GO:0003735">
    <property type="term" value="F:structural constituent of ribosome"/>
    <property type="evidence" value="ECO:0007669"/>
    <property type="project" value="InterPro"/>
</dbReference>
<comment type="subunit">
    <text evidence="4">Part of the 30S ribosomal subunit. Forms a tight heterodimer with protein bS6.</text>
</comment>
<accession>A0A9D9D9F9</accession>
<dbReference type="Pfam" id="PF01084">
    <property type="entry name" value="Ribosomal_S18"/>
    <property type="match status" value="1"/>
</dbReference>
<dbReference type="Proteomes" id="UP000823629">
    <property type="component" value="Unassembled WGS sequence"/>
</dbReference>
<comment type="caution">
    <text evidence="6">The sequence shown here is derived from an EMBL/GenBank/DDBJ whole genome shotgun (WGS) entry which is preliminary data.</text>
</comment>
<protein>
    <recommendedName>
        <fullName evidence="4">Small ribosomal subunit protein bS18</fullName>
    </recommendedName>
</protein>
<evidence type="ECO:0000256" key="2">
    <source>
        <dbReference type="ARBA" id="ARBA00022980"/>
    </source>
</evidence>
<proteinExistence type="inferred from homology"/>
<evidence type="ECO:0000256" key="3">
    <source>
        <dbReference type="ARBA" id="ARBA00023274"/>
    </source>
</evidence>
<evidence type="ECO:0000256" key="4">
    <source>
        <dbReference type="HAMAP-Rule" id="MF_00270"/>
    </source>
</evidence>
<dbReference type="Gene3D" id="4.10.640.10">
    <property type="entry name" value="Ribosomal protein S18"/>
    <property type="match status" value="1"/>
</dbReference>
<dbReference type="PRINTS" id="PR00974">
    <property type="entry name" value="RIBOSOMALS18"/>
</dbReference>
<dbReference type="AlphaFoldDB" id="A0A9D9D9F9"/>
<keyword evidence="3 4" id="KW-0687">Ribonucleoprotein</keyword>
<keyword evidence="4" id="KW-0699">rRNA-binding</keyword>
<reference evidence="6" key="2">
    <citation type="journal article" date="2021" name="PeerJ">
        <title>Extensive microbial diversity within the chicken gut microbiome revealed by metagenomics and culture.</title>
        <authorList>
            <person name="Gilroy R."/>
            <person name="Ravi A."/>
            <person name="Getino M."/>
            <person name="Pursley I."/>
            <person name="Horton D.L."/>
            <person name="Alikhan N.F."/>
            <person name="Baker D."/>
            <person name="Gharbi K."/>
            <person name="Hall N."/>
            <person name="Watson M."/>
            <person name="Adriaenssens E.M."/>
            <person name="Foster-Nyarko E."/>
            <person name="Jarju S."/>
            <person name="Secka A."/>
            <person name="Antonio M."/>
            <person name="Oren A."/>
            <person name="Chaudhuri R.R."/>
            <person name="La Ragione R."/>
            <person name="Hildebrand F."/>
            <person name="Pallen M.J."/>
        </authorList>
    </citation>
    <scope>NUCLEOTIDE SEQUENCE</scope>
    <source>
        <strain evidence="6">1748</strain>
    </source>
</reference>
<reference evidence="6" key="1">
    <citation type="submission" date="2020-10" db="EMBL/GenBank/DDBJ databases">
        <authorList>
            <person name="Gilroy R."/>
        </authorList>
    </citation>
    <scope>NUCLEOTIDE SEQUENCE</scope>
    <source>
        <strain evidence="6">1748</strain>
    </source>
</reference>
<dbReference type="InterPro" id="IPR001648">
    <property type="entry name" value="Ribosomal_bS18"/>
</dbReference>
<keyword evidence="4" id="KW-0694">RNA-binding</keyword>
<dbReference type="PANTHER" id="PTHR13479:SF40">
    <property type="entry name" value="SMALL RIBOSOMAL SUBUNIT PROTEIN BS18M"/>
    <property type="match status" value="1"/>
</dbReference>
<comment type="function">
    <text evidence="4">Binds as a heterodimer with protein bS6 to the central domain of the 16S rRNA, where it helps stabilize the platform of the 30S subunit.</text>
</comment>
<comment type="similarity">
    <text evidence="1 4 5">Belongs to the bacterial ribosomal protein bS18 family.</text>
</comment>
<dbReference type="SUPFAM" id="SSF46911">
    <property type="entry name" value="Ribosomal protein S18"/>
    <property type="match status" value="1"/>
</dbReference>
<dbReference type="GO" id="GO:0070181">
    <property type="term" value="F:small ribosomal subunit rRNA binding"/>
    <property type="evidence" value="ECO:0007669"/>
    <property type="project" value="TreeGrafter"/>
</dbReference>
<dbReference type="GO" id="GO:0022627">
    <property type="term" value="C:cytosolic small ribosomal subunit"/>
    <property type="evidence" value="ECO:0007669"/>
    <property type="project" value="TreeGrafter"/>
</dbReference>
<dbReference type="EMBL" id="JADING010000076">
    <property type="protein sequence ID" value="MBO8414375.1"/>
    <property type="molecule type" value="Genomic_DNA"/>
</dbReference>
<dbReference type="GO" id="GO:0006412">
    <property type="term" value="P:translation"/>
    <property type="evidence" value="ECO:0007669"/>
    <property type="project" value="UniProtKB-UniRule"/>
</dbReference>
<keyword evidence="2 4" id="KW-0689">Ribosomal protein</keyword>
<gene>
    <name evidence="4" type="primary">rpsR</name>
    <name evidence="6" type="ORF">IAC78_02725</name>
</gene>
<dbReference type="NCBIfam" id="TIGR00165">
    <property type="entry name" value="S18"/>
    <property type="match status" value="1"/>
</dbReference>
<evidence type="ECO:0000256" key="5">
    <source>
        <dbReference type="RuleBase" id="RU003910"/>
    </source>
</evidence>
<dbReference type="HAMAP" id="MF_00270">
    <property type="entry name" value="Ribosomal_bS18"/>
    <property type="match status" value="1"/>
</dbReference>
<evidence type="ECO:0000256" key="1">
    <source>
        <dbReference type="ARBA" id="ARBA00005589"/>
    </source>
</evidence>
<organism evidence="6 7">
    <name type="scientific">Candidatus Scatoplasma merdavium</name>
    <dbReference type="NCBI Taxonomy" id="2840932"/>
    <lineage>
        <taxon>Bacteria</taxon>
        <taxon>Bacillati</taxon>
        <taxon>Bacillota</taxon>
        <taxon>Bacilli</taxon>
        <taxon>Bacillales</taxon>
        <taxon>Candidatus Scatoplasma</taxon>
    </lineage>
</organism>
<sequence length="75" mass="8663">MYNKQKKVSSKKGCYFDNSKKPIDYKDIETLKKFISVNGKITPRRISGVCARHQRELARAIKNARFMALLPFVAD</sequence>
<dbReference type="InterPro" id="IPR036870">
    <property type="entry name" value="Ribosomal_bS18_sf"/>
</dbReference>
<evidence type="ECO:0000313" key="6">
    <source>
        <dbReference type="EMBL" id="MBO8414375.1"/>
    </source>
</evidence>
<dbReference type="PANTHER" id="PTHR13479">
    <property type="entry name" value="30S RIBOSOMAL PROTEIN S18"/>
    <property type="match status" value="1"/>
</dbReference>